<dbReference type="HOGENOM" id="CLU_1274254_0_0_1"/>
<reference evidence="2" key="2">
    <citation type="submission" date="2011-02" db="EMBL/GenBank/DDBJ databases">
        <authorList>
            <person name="MacLean D."/>
        </authorList>
    </citation>
    <scope>NUCLEOTIDE SEQUENCE</scope>
</reference>
<accession>F0W611</accession>
<keyword evidence="1" id="KW-1133">Transmembrane helix</keyword>
<gene>
    <name evidence="2" type="primary">AlNc14C23G2316</name>
    <name evidence="2" type="ORF">ALNC14_026960</name>
</gene>
<evidence type="ECO:0000256" key="1">
    <source>
        <dbReference type="SAM" id="Phobius"/>
    </source>
</evidence>
<reference evidence="2" key="1">
    <citation type="journal article" date="2011" name="PLoS Biol.">
        <title>Gene gain and loss during evolution of obligate parasitism in the white rust pathogen of Arabidopsis thaliana.</title>
        <authorList>
            <person name="Kemen E."/>
            <person name="Gardiner A."/>
            <person name="Schultz-Larsen T."/>
            <person name="Kemen A.C."/>
            <person name="Balmuth A.L."/>
            <person name="Robert-Seilaniantz A."/>
            <person name="Bailey K."/>
            <person name="Holub E."/>
            <person name="Studholme D.J."/>
            <person name="Maclean D."/>
            <person name="Jones J.D."/>
        </authorList>
    </citation>
    <scope>NUCLEOTIDE SEQUENCE</scope>
</reference>
<dbReference type="AlphaFoldDB" id="F0W611"/>
<evidence type="ECO:0000313" key="2">
    <source>
        <dbReference type="EMBL" id="CCA16553.1"/>
    </source>
</evidence>
<keyword evidence="1" id="KW-0812">Transmembrane</keyword>
<proteinExistence type="predicted"/>
<protein>
    <submittedName>
        <fullName evidence="2">AlNc14C23G2316 protein</fullName>
    </submittedName>
</protein>
<sequence length="217" mass="24884">MLSESMSYNPVWIIWVLFTGVCNGVAILQCAQIFWSVPSFNVSHSIQVSEIEGKAKNSLCQNQNQRHCRRKRGRESIFDFDNLEGNSRKRKKTSPLYMECNYRNRRCHSFHDIPTHSTKLKVMCRATSFDDKSNAKTTDSNTYFLPIVAKDTTLPNPKKLPERLKEKLTHKLENVFDEAICSLVTFIVYTTLIHLVRTQFPINIGVTVDIGPLSIAL</sequence>
<feature type="transmembrane region" description="Helical" evidence="1">
    <location>
        <begin position="12"/>
        <end position="35"/>
    </location>
</feature>
<keyword evidence="1" id="KW-0472">Membrane</keyword>
<name>F0W611_9STRA</name>
<organism evidence="2">
    <name type="scientific">Albugo laibachii Nc14</name>
    <dbReference type="NCBI Taxonomy" id="890382"/>
    <lineage>
        <taxon>Eukaryota</taxon>
        <taxon>Sar</taxon>
        <taxon>Stramenopiles</taxon>
        <taxon>Oomycota</taxon>
        <taxon>Peronosporomycetes</taxon>
        <taxon>Albuginales</taxon>
        <taxon>Albuginaceae</taxon>
        <taxon>Albugo</taxon>
    </lineage>
</organism>
<dbReference type="EMBL" id="FR824068">
    <property type="protein sequence ID" value="CCA16553.1"/>
    <property type="molecule type" value="Genomic_DNA"/>
</dbReference>